<evidence type="ECO:0000256" key="1">
    <source>
        <dbReference type="SAM" id="Phobius"/>
    </source>
</evidence>
<dbReference type="Proteomes" id="UP000272942">
    <property type="component" value="Unassembled WGS sequence"/>
</dbReference>
<protein>
    <submittedName>
        <fullName evidence="2 4">Uncharacterized protein</fullName>
    </submittedName>
</protein>
<reference evidence="2 3" key="2">
    <citation type="submission" date="2018-11" db="EMBL/GenBank/DDBJ databases">
        <authorList>
            <consortium name="Pathogen Informatics"/>
        </authorList>
    </citation>
    <scope>NUCLEOTIDE SEQUENCE [LARGE SCALE GENOMIC DNA]</scope>
    <source>
        <strain evidence="2 3">Egypt</strain>
    </source>
</reference>
<dbReference type="EMBL" id="UZAN01071654">
    <property type="protein sequence ID" value="VDP95107.1"/>
    <property type="molecule type" value="Genomic_DNA"/>
</dbReference>
<organism evidence="4">
    <name type="scientific">Echinostoma caproni</name>
    <dbReference type="NCBI Taxonomy" id="27848"/>
    <lineage>
        <taxon>Eukaryota</taxon>
        <taxon>Metazoa</taxon>
        <taxon>Spiralia</taxon>
        <taxon>Lophotrochozoa</taxon>
        <taxon>Platyhelminthes</taxon>
        <taxon>Trematoda</taxon>
        <taxon>Digenea</taxon>
        <taxon>Plagiorchiida</taxon>
        <taxon>Echinostomata</taxon>
        <taxon>Echinostomatoidea</taxon>
        <taxon>Echinostomatidae</taxon>
        <taxon>Echinostoma</taxon>
    </lineage>
</organism>
<name>A0A183BF10_9TREM</name>
<sequence>MNMHSQFCIRVQHAHACVHLRIQNVLTSCSPCSPISKCRPCDFARLRVCDLELAGLTEVEINRLVCRLLDLGLPTGNLLPASDNPNASPPVCGAFDRMPLSNPHRSKPLRKVSVCVFSSSESCQVHFVHFVVLISDITCFILLLMTIQLWLVAEY</sequence>
<keyword evidence="1" id="KW-1133">Transmembrane helix</keyword>
<dbReference type="WBParaSite" id="ECPE_0001784001-mRNA-1">
    <property type="protein sequence ID" value="ECPE_0001784001-mRNA-1"/>
    <property type="gene ID" value="ECPE_0001784001"/>
</dbReference>
<reference evidence="4" key="1">
    <citation type="submission" date="2016-06" db="UniProtKB">
        <authorList>
            <consortium name="WormBaseParasite"/>
        </authorList>
    </citation>
    <scope>IDENTIFICATION</scope>
</reference>
<evidence type="ECO:0000313" key="3">
    <source>
        <dbReference type="Proteomes" id="UP000272942"/>
    </source>
</evidence>
<dbReference type="AlphaFoldDB" id="A0A183BF10"/>
<accession>A0A183BF10</accession>
<keyword evidence="1" id="KW-0472">Membrane</keyword>
<feature type="transmembrane region" description="Helical" evidence="1">
    <location>
        <begin position="127"/>
        <end position="153"/>
    </location>
</feature>
<evidence type="ECO:0000313" key="4">
    <source>
        <dbReference type="WBParaSite" id="ECPE_0001784001-mRNA-1"/>
    </source>
</evidence>
<proteinExistence type="predicted"/>
<keyword evidence="1" id="KW-0812">Transmembrane</keyword>
<evidence type="ECO:0000313" key="2">
    <source>
        <dbReference type="EMBL" id="VDP95107.1"/>
    </source>
</evidence>
<gene>
    <name evidence="2" type="ORF">ECPE_LOCUS17795</name>
</gene>
<keyword evidence="3" id="KW-1185">Reference proteome</keyword>